<feature type="compositionally biased region" description="Basic and acidic residues" evidence="1">
    <location>
        <begin position="388"/>
        <end position="400"/>
    </location>
</feature>
<feature type="compositionally biased region" description="Basic and acidic residues" evidence="1">
    <location>
        <begin position="235"/>
        <end position="269"/>
    </location>
</feature>
<evidence type="ECO:0000313" key="2">
    <source>
        <dbReference type="EMBL" id="SOQ57173.1"/>
    </source>
</evidence>
<accession>A0A2H1WVT2</accession>
<feature type="compositionally biased region" description="Basic and acidic residues" evidence="1">
    <location>
        <begin position="211"/>
        <end position="228"/>
    </location>
</feature>
<gene>
    <name evidence="2" type="ORF">SFRICE_025376</name>
</gene>
<organism evidence="2">
    <name type="scientific">Spodoptera frugiperda</name>
    <name type="common">Fall armyworm</name>
    <dbReference type="NCBI Taxonomy" id="7108"/>
    <lineage>
        <taxon>Eukaryota</taxon>
        <taxon>Metazoa</taxon>
        <taxon>Ecdysozoa</taxon>
        <taxon>Arthropoda</taxon>
        <taxon>Hexapoda</taxon>
        <taxon>Insecta</taxon>
        <taxon>Pterygota</taxon>
        <taxon>Neoptera</taxon>
        <taxon>Endopterygota</taxon>
        <taxon>Lepidoptera</taxon>
        <taxon>Glossata</taxon>
        <taxon>Ditrysia</taxon>
        <taxon>Noctuoidea</taxon>
        <taxon>Noctuidae</taxon>
        <taxon>Amphipyrinae</taxon>
        <taxon>Spodoptera</taxon>
    </lineage>
</organism>
<evidence type="ECO:0000256" key="1">
    <source>
        <dbReference type="SAM" id="MobiDB-lite"/>
    </source>
</evidence>
<feature type="compositionally biased region" description="Basic and acidic residues" evidence="1">
    <location>
        <begin position="184"/>
        <end position="198"/>
    </location>
</feature>
<proteinExistence type="predicted"/>
<dbReference type="AlphaFoldDB" id="A0A2H1WVT2"/>
<reference evidence="2" key="1">
    <citation type="submission" date="2016-07" db="EMBL/GenBank/DDBJ databases">
        <authorList>
            <person name="Bretaudeau A."/>
        </authorList>
    </citation>
    <scope>NUCLEOTIDE SEQUENCE</scope>
    <source>
        <strain evidence="2">Rice</strain>
        <tissue evidence="2">Whole body</tissue>
    </source>
</reference>
<name>A0A2H1WVT2_SPOFR</name>
<feature type="region of interest" description="Disordered" evidence="1">
    <location>
        <begin position="136"/>
        <end position="277"/>
    </location>
</feature>
<protein>
    <submittedName>
        <fullName evidence="2">SFRICE_025376</fullName>
    </submittedName>
</protein>
<dbReference type="EMBL" id="ODYU01011436">
    <property type="protein sequence ID" value="SOQ57173.1"/>
    <property type="molecule type" value="Genomic_DNA"/>
</dbReference>
<feature type="compositionally biased region" description="Polar residues" evidence="1">
    <location>
        <begin position="136"/>
        <end position="149"/>
    </location>
</feature>
<sequence length="406" mass="46949">MRKLRNLWTSHKKYCTTITPLRSYTPLSGYPHSRSSYDLDRTYYTSTPNYRSRFRRADSLSESSRDDVGGLTRNLSDLSIDKIDDSDDDPVKCSLYPCVPRMVFATWLTLFVCVCSRVACRQELATLQRQVNGLSRSMQSPHNTPSNFQAHPPHKTTTDRNVPHSPSDSGRDYPGTESTGHTTHGPDARVTTVDRDDPYQTAGINETPYQEEEHHDQTEENVVEDIKPTETVYQEPEHFEEEMSKVQTEAKEEIKEEPEKPMEVEHTEAYETQQYDEYDQNYEQTPATGDVQYENQFENYEQQPYADQQYENYEQYPQEAADPNAQYQQEYENYPTDGNYTDQNYDTTQYAEGITDAAHDGSKNVQDNVQSYDAQYAQEYESDQNAKIQEKVPESIKSQEKPSSQS</sequence>
<feature type="region of interest" description="Disordered" evidence="1">
    <location>
        <begin position="381"/>
        <end position="406"/>
    </location>
</feature>